<comment type="subcellular location">
    <subcellularLocation>
        <location evidence="1">Membrane</location>
        <topology evidence="1">Multi-pass membrane protein</topology>
    </subcellularLocation>
</comment>
<dbReference type="PANTHER" id="PTHR48001">
    <property type="entry name" value="OLFACTORY RECEPTOR"/>
    <property type="match status" value="1"/>
</dbReference>
<dbReference type="PRINTS" id="PR00237">
    <property type="entry name" value="GPCRRHODOPSN"/>
</dbReference>
<evidence type="ECO:0000256" key="1">
    <source>
        <dbReference type="ARBA" id="ARBA00004141"/>
    </source>
</evidence>
<feature type="transmembrane region" description="Helical" evidence="6">
    <location>
        <begin position="61"/>
        <end position="82"/>
    </location>
</feature>
<evidence type="ECO:0000256" key="2">
    <source>
        <dbReference type="ARBA" id="ARBA00022692"/>
    </source>
</evidence>
<dbReference type="CDD" id="cd15235">
    <property type="entry name" value="7tmA_OR1A-like"/>
    <property type="match status" value="1"/>
</dbReference>
<evidence type="ECO:0000256" key="5">
    <source>
        <dbReference type="ARBA" id="ARBA00023224"/>
    </source>
</evidence>
<dbReference type="PRINTS" id="PR00245">
    <property type="entry name" value="OLFACTORYR"/>
</dbReference>
<feature type="transmembrane region" description="Helical" evidence="6">
    <location>
        <begin position="102"/>
        <end position="121"/>
    </location>
</feature>
<dbReference type="Gene3D" id="1.20.1070.10">
    <property type="entry name" value="Rhodopsin 7-helix transmembrane proteins"/>
    <property type="match status" value="1"/>
</dbReference>
<feature type="transmembrane region" description="Helical" evidence="6">
    <location>
        <begin position="239"/>
        <end position="261"/>
    </location>
</feature>
<keyword evidence="2 6" id="KW-0812">Transmembrane</keyword>
<dbReference type="Pfam" id="PF13853">
    <property type="entry name" value="7tm_4"/>
    <property type="match status" value="1"/>
</dbReference>
<evidence type="ECO:0000256" key="4">
    <source>
        <dbReference type="ARBA" id="ARBA00023136"/>
    </source>
</evidence>
<feature type="transmembrane region" description="Helical" evidence="6">
    <location>
        <begin position="273"/>
        <end position="293"/>
    </location>
</feature>
<evidence type="ECO:0000256" key="3">
    <source>
        <dbReference type="ARBA" id="ARBA00022989"/>
    </source>
</evidence>
<gene>
    <name evidence="9" type="primary">LOC107124927</name>
</gene>
<dbReference type="RefSeq" id="XP_015283907.1">
    <property type="nucleotide sequence ID" value="XM_015428421.1"/>
</dbReference>
<dbReference type="GeneID" id="107124927"/>
<keyword evidence="5" id="KW-0807">Transducer</keyword>
<keyword evidence="4 6" id="KW-0472">Membrane</keyword>
<evidence type="ECO:0000256" key="6">
    <source>
        <dbReference type="SAM" id="Phobius"/>
    </source>
</evidence>
<keyword evidence="8" id="KW-1185">Reference proteome</keyword>
<dbReference type="SUPFAM" id="SSF81321">
    <property type="entry name" value="Family A G protein-coupled receptor-like"/>
    <property type="match status" value="1"/>
</dbReference>
<organism evidence="8 9">
    <name type="scientific">Gekko japonicus</name>
    <name type="common">Schlegel's Japanese gecko</name>
    <dbReference type="NCBI Taxonomy" id="146911"/>
    <lineage>
        <taxon>Eukaryota</taxon>
        <taxon>Metazoa</taxon>
        <taxon>Chordata</taxon>
        <taxon>Craniata</taxon>
        <taxon>Vertebrata</taxon>
        <taxon>Euteleostomi</taxon>
        <taxon>Lepidosauria</taxon>
        <taxon>Squamata</taxon>
        <taxon>Bifurcata</taxon>
        <taxon>Gekkota</taxon>
        <taxon>Gekkonidae</taxon>
        <taxon>Gekkoninae</taxon>
        <taxon>Gekko</taxon>
    </lineage>
</organism>
<dbReference type="InterPro" id="IPR000276">
    <property type="entry name" value="GPCR_Rhodpsn"/>
</dbReference>
<accession>A0ABM1LD70</accession>
<evidence type="ECO:0000313" key="8">
    <source>
        <dbReference type="Proteomes" id="UP000694871"/>
    </source>
</evidence>
<name>A0ABM1LD70_GEKJA</name>
<feature type="domain" description="G-protein coupled receptors family 1 profile" evidence="7">
    <location>
        <begin position="41"/>
        <end position="291"/>
    </location>
</feature>
<protein>
    <submittedName>
        <fullName evidence="9">Olfactory receptor 1L4-like</fullName>
    </submittedName>
</protein>
<keyword evidence="3 6" id="KW-1133">Transmembrane helix</keyword>
<reference evidence="9" key="1">
    <citation type="submission" date="2025-08" db="UniProtKB">
        <authorList>
            <consortium name="RefSeq"/>
        </authorList>
    </citation>
    <scope>IDENTIFICATION</scope>
</reference>
<evidence type="ECO:0000259" key="7">
    <source>
        <dbReference type="PROSITE" id="PS50262"/>
    </source>
</evidence>
<feature type="transmembrane region" description="Helical" evidence="6">
    <location>
        <begin position="26"/>
        <end position="49"/>
    </location>
</feature>
<evidence type="ECO:0000313" key="9">
    <source>
        <dbReference type="RefSeq" id="XP_015283907.1"/>
    </source>
</evidence>
<dbReference type="Proteomes" id="UP000694871">
    <property type="component" value="Unplaced"/>
</dbReference>
<dbReference type="InterPro" id="IPR017452">
    <property type="entry name" value="GPCR_Rhodpsn_7TM"/>
</dbReference>
<proteinExistence type="predicted"/>
<feature type="non-terminal residue" evidence="9">
    <location>
        <position position="327"/>
    </location>
</feature>
<dbReference type="PROSITE" id="PS50262">
    <property type="entry name" value="G_PROTEIN_RECEP_F1_2"/>
    <property type="match status" value="1"/>
</dbReference>
<feature type="transmembrane region" description="Helical" evidence="6">
    <location>
        <begin position="206"/>
        <end position="227"/>
    </location>
</feature>
<dbReference type="InterPro" id="IPR000725">
    <property type="entry name" value="Olfact_rcpt"/>
</dbReference>
<sequence>MDSGNLTRTSGFILLGISTKAQHQSLLFALFLSMYLLTLLGNLMIILLIRSDARLLCTPMYFFLSHLFLADLGFASTTVIKALDNLLSHTKTITYWGCLTQVYFFLVFGATDSFLLASMACDHYVAICRPLHYSVLMSHKNCLLLVTGSWLLSHLHSLAHTLPMARLSFCASREIPHFFCDIHPVLRLSCTSTQPNELLAFTEGSLVIMGPFLFIVVSYILILVTVLKMPSAAGKRKAFSTCGSHLGVVSLFYGAVIAVYIQPSSNYRVTKDRVVAVLYTMVTPMLNPFIYSLRNEDVMGAMKRGIERLRYRMAKERLPYNGSPFSM</sequence>